<evidence type="ECO:0000256" key="17">
    <source>
        <dbReference type="ARBA" id="ARBA00023145"/>
    </source>
</evidence>
<dbReference type="GO" id="GO:0006508">
    <property type="term" value="P:proteolysis"/>
    <property type="evidence" value="ECO:0007669"/>
    <property type="project" value="UniProtKB-KW"/>
</dbReference>
<keyword evidence="8" id="KW-0121">Carboxypeptidase</keyword>
<evidence type="ECO:0000256" key="16">
    <source>
        <dbReference type="ARBA" id="ARBA00023049"/>
    </source>
</evidence>
<proteinExistence type="inferred from homology"/>
<dbReference type="InterPro" id="IPR039866">
    <property type="entry name" value="CPQ"/>
</dbReference>
<dbReference type="OrthoDB" id="10013407at2759"/>
<dbReference type="AlphaFoldDB" id="A0A9P0MLR4"/>
<keyword evidence="10" id="KW-0479">Metal-binding</keyword>
<evidence type="ECO:0000256" key="22">
    <source>
        <dbReference type="SAM" id="SignalP"/>
    </source>
</evidence>
<evidence type="ECO:0000256" key="8">
    <source>
        <dbReference type="ARBA" id="ARBA00022645"/>
    </source>
</evidence>
<dbReference type="InterPro" id="IPR007484">
    <property type="entry name" value="Peptidase_M28"/>
</dbReference>
<dbReference type="PANTHER" id="PTHR12053">
    <property type="entry name" value="PROTEASE FAMILY M28 PLASMA GLUTAMATE CARBOXYPEPTIDASE-RELATED"/>
    <property type="match status" value="1"/>
</dbReference>
<dbReference type="GO" id="GO:0005764">
    <property type="term" value="C:lysosome"/>
    <property type="evidence" value="ECO:0007669"/>
    <property type="project" value="UniProtKB-SubCell"/>
</dbReference>
<evidence type="ECO:0000256" key="20">
    <source>
        <dbReference type="ARBA" id="ARBA00025833"/>
    </source>
</evidence>
<protein>
    <recommendedName>
        <fullName evidence="6">Carboxypeptidase Q</fullName>
    </recommendedName>
    <alternativeName>
        <fullName evidence="21">Plasma glutamate carboxypeptidase</fullName>
    </alternativeName>
</protein>
<evidence type="ECO:0000256" key="18">
    <source>
        <dbReference type="ARBA" id="ARBA00023180"/>
    </source>
</evidence>
<organism evidence="24 25">
    <name type="scientific">Nezara viridula</name>
    <name type="common">Southern green stink bug</name>
    <name type="synonym">Cimex viridulus</name>
    <dbReference type="NCBI Taxonomy" id="85310"/>
    <lineage>
        <taxon>Eukaryota</taxon>
        <taxon>Metazoa</taxon>
        <taxon>Ecdysozoa</taxon>
        <taxon>Arthropoda</taxon>
        <taxon>Hexapoda</taxon>
        <taxon>Insecta</taxon>
        <taxon>Pterygota</taxon>
        <taxon>Neoptera</taxon>
        <taxon>Paraneoptera</taxon>
        <taxon>Hemiptera</taxon>
        <taxon>Heteroptera</taxon>
        <taxon>Panheteroptera</taxon>
        <taxon>Pentatomomorpha</taxon>
        <taxon>Pentatomoidea</taxon>
        <taxon>Pentatomidae</taxon>
        <taxon>Pentatominae</taxon>
        <taxon>Nezara</taxon>
    </lineage>
</organism>
<evidence type="ECO:0000256" key="14">
    <source>
        <dbReference type="ARBA" id="ARBA00022833"/>
    </source>
</evidence>
<gene>
    <name evidence="24" type="ORF">NEZAVI_LOCUS6175</name>
</gene>
<reference evidence="24" key="1">
    <citation type="submission" date="2022-01" db="EMBL/GenBank/DDBJ databases">
        <authorList>
            <person name="King R."/>
        </authorList>
    </citation>
    <scope>NUCLEOTIDE SEQUENCE</scope>
</reference>
<dbReference type="GO" id="GO:0005794">
    <property type="term" value="C:Golgi apparatus"/>
    <property type="evidence" value="ECO:0007669"/>
    <property type="project" value="UniProtKB-SubCell"/>
</dbReference>
<comment type="similarity">
    <text evidence="5">Belongs to the peptidase M28 family.</text>
</comment>
<feature type="signal peptide" evidence="22">
    <location>
        <begin position="1"/>
        <end position="21"/>
    </location>
</feature>
<accession>A0A9P0MLR4</accession>
<evidence type="ECO:0000256" key="12">
    <source>
        <dbReference type="ARBA" id="ARBA00022801"/>
    </source>
</evidence>
<evidence type="ECO:0000256" key="3">
    <source>
        <dbReference type="ARBA" id="ARBA00004555"/>
    </source>
</evidence>
<keyword evidence="18" id="KW-0325">Glycoprotein</keyword>
<dbReference type="FunFam" id="3.50.30.30:FF:000009">
    <property type="entry name" value="Carboxypeptidase Q"/>
    <property type="match status" value="1"/>
</dbReference>
<dbReference type="GO" id="GO:0005615">
    <property type="term" value="C:extracellular space"/>
    <property type="evidence" value="ECO:0007669"/>
    <property type="project" value="TreeGrafter"/>
</dbReference>
<keyword evidence="13" id="KW-0256">Endoplasmic reticulum</keyword>
<evidence type="ECO:0000256" key="6">
    <source>
        <dbReference type="ARBA" id="ARBA00014116"/>
    </source>
</evidence>
<keyword evidence="17" id="KW-0865">Zymogen</keyword>
<evidence type="ECO:0000256" key="19">
    <source>
        <dbReference type="ARBA" id="ARBA00023228"/>
    </source>
</evidence>
<evidence type="ECO:0000259" key="23">
    <source>
        <dbReference type="Pfam" id="PF04389"/>
    </source>
</evidence>
<keyword evidence="15" id="KW-0333">Golgi apparatus</keyword>
<evidence type="ECO:0000256" key="15">
    <source>
        <dbReference type="ARBA" id="ARBA00023034"/>
    </source>
</evidence>
<feature type="domain" description="Peptidase M28" evidence="23">
    <location>
        <begin position="271"/>
        <end position="458"/>
    </location>
</feature>
<dbReference type="GO" id="GO:0070573">
    <property type="term" value="F:metallodipeptidase activity"/>
    <property type="evidence" value="ECO:0007669"/>
    <property type="project" value="InterPro"/>
</dbReference>
<keyword evidence="12" id="KW-0378">Hydrolase</keyword>
<evidence type="ECO:0000256" key="2">
    <source>
        <dbReference type="ARBA" id="ARBA00004371"/>
    </source>
</evidence>
<keyword evidence="25" id="KW-1185">Reference proteome</keyword>
<evidence type="ECO:0000256" key="4">
    <source>
        <dbReference type="ARBA" id="ARBA00004613"/>
    </source>
</evidence>
<evidence type="ECO:0000313" key="25">
    <source>
        <dbReference type="Proteomes" id="UP001152798"/>
    </source>
</evidence>
<dbReference type="CDD" id="cd03883">
    <property type="entry name" value="M28_Pgcp_like"/>
    <property type="match status" value="1"/>
</dbReference>
<dbReference type="GO" id="GO:0046872">
    <property type="term" value="F:metal ion binding"/>
    <property type="evidence" value="ECO:0007669"/>
    <property type="project" value="UniProtKB-KW"/>
</dbReference>
<dbReference type="EMBL" id="OV725079">
    <property type="protein sequence ID" value="CAH1396026.1"/>
    <property type="molecule type" value="Genomic_DNA"/>
</dbReference>
<evidence type="ECO:0000256" key="1">
    <source>
        <dbReference type="ARBA" id="ARBA00004240"/>
    </source>
</evidence>
<evidence type="ECO:0000256" key="7">
    <source>
        <dbReference type="ARBA" id="ARBA00022525"/>
    </source>
</evidence>
<sequence length="472" mass="52382">MTQETPYFLILSIIFLNTVFATSNYVLDESCGLPNDLKAEIQSYQPIVNKIIKSAVSGPHKSKTYKELADFVDKFGYRISGSENLEHAIDYMLNKSISYKLDNVHGEPVMIPHWVRGHEEATLLSPRETNLSILGLGGSIATPPEGITASVLVVESFDELKNKSNEAKGKIVVFVEEWVNYGVTVKYRDYAAVEGAKVGAVATLIRSVTPFSINSPHTGWQDYSDDVPKIPTAALTVEDAYMLLRMYRRGDKIIIRLKMEAKNMPPVQSRNTISEIEGKQIKDKAVIVSGHLDSWDVGNGAMDDGGGAFISWYSLVLLKSLNIRPRRTIRTILWTGEEPGLVGAVKYSKVHNKDEFVLLMESDEGTFTPEGITFSGTKQANCIMKEILSLLSPINATKLELSNDVGSDISIWSNQGIPMASLLNKNERYFWYHHSNGDTMTVENSDDLDKCLAVWASVAYVVADLSVNLSRL</sequence>
<evidence type="ECO:0000256" key="13">
    <source>
        <dbReference type="ARBA" id="ARBA00022824"/>
    </source>
</evidence>
<feature type="chain" id="PRO_5040345765" description="Carboxypeptidase Q" evidence="22">
    <location>
        <begin position="22"/>
        <end position="472"/>
    </location>
</feature>
<keyword evidence="14" id="KW-0862">Zinc</keyword>
<evidence type="ECO:0000256" key="10">
    <source>
        <dbReference type="ARBA" id="ARBA00022723"/>
    </source>
</evidence>
<dbReference type="GO" id="GO:0043171">
    <property type="term" value="P:peptide catabolic process"/>
    <property type="evidence" value="ECO:0007669"/>
    <property type="project" value="TreeGrafter"/>
</dbReference>
<keyword evidence="16" id="KW-0482">Metalloprotease</keyword>
<dbReference type="Gene3D" id="3.40.630.10">
    <property type="entry name" value="Zn peptidases"/>
    <property type="match status" value="1"/>
</dbReference>
<dbReference type="FunFam" id="3.40.630.10:FF:000036">
    <property type="entry name" value="Carboxypeptidase Q"/>
    <property type="match status" value="1"/>
</dbReference>
<dbReference type="GO" id="GO:0004180">
    <property type="term" value="F:carboxypeptidase activity"/>
    <property type="evidence" value="ECO:0007669"/>
    <property type="project" value="UniProtKB-KW"/>
</dbReference>
<dbReference type="PANTHER" id="PTHR12053:SF3">
    <property type="entry name" value="CARBOXYPEPTIDASE Q"/>
    <property type="match status" value="1"/>
</dbReference>
<comment type="subunit">
    <text evidence="20">Homodimer. The monomeric form is inactive while the homodimer is active.</text>
</comment>
<evidence type="ECO:0000256" key="9">
    <source>
        <dbReference type="ARBA" id="ARBA00022670"/>
    </source>
</evidence>
<keyword evidence="9" id="KW-0645">Protease</keyword>
<keyword evidence="11 22" id="KW-0732">Signal</keyword>
<evidence type="ECO:0000256" key="11">
    <source>
        <dbReference type="ARBA" id="ARBA00022729"/>
    </source>
</evidence>
<name>A0A9P0MLR4_NEZVI</name>
<comment type="subcellular location">
    <subcellularLocation>
        <location evidence="1">Endoplasmic reticulum</location>
    </subcellularLocation>
    <subcellularLocation>
        <location evidence="3">Golgi apparatus</location>
    </subcellularLocation>
    <subcellularLocation>
        <location evidence="2">Lysosome</location>
    </subcellularLocation>
    <subcellularLocation>
        <location evidence="4">Secreted</location>
    </subcellularLocation>
</comment>
<dbReference type="Proteomes" id="UP001152798">
    <property type="component" value="Chromosome 3"/>
</dbReference>
<dbReference type="Pfam" id="PF04389">
    <property type="entry name" value="Peptidase_M28"/>
    <property type="match status" value="1"/>
</dbReference>
<evidence type="ECO:0000256" key="5">
    <source>
        <dbReference type="ARBA" id="ARBA00010918"/>
    </source>
</evidence>
<keyword evidence="19" id="KW-0458">Lysosome</keyword>
<evidence type="ECO:0000256" key="21">
    <source>
        <dbReference type="ARBA" id="ARBA00033328"/>
    </source>
</evidence>
<evidence type="ECO:0000313" key="24">
    <source>
        <dbReference type="EMBL" id="CAH1396026.1"/>
    </source>
</evidence>
<dbReference type="Gene3D" id="3.50.30.30">
    <property type="match status" value="1"/>
</dbReference>
<keyword evidence="7" id="KW-0964">Secreted</keyword>
<dbReference type="GO" id="GO:0005783">
    <property type="term" value="C:endoplasmic reticulum"/>
    <property type="evidence" value="ECO:0007669"/>
    <property type="project" value="UniProtKB-SubCell"/>
</dbReference>
<dbReference type="SUPFAM" id="SSF53187">
    <property type="entry name" value="Zn-dependent exopeptidases"/>
    <property type="match status" value="1"/>
</dbReference>